<organism evidence="3 4">
    <name type="scientific">Bailinhaonella thermotolerans</name>
    <dbReference type="NCBI Taxonomy" id="1070861"/>
    <lineage>
        <taxon>Bacteria</taxon>
        <taxon>Bacillati</taxon>
        <taxon>Actinomycetota</taxon>
        <taxon>Actinomycetes</taxon>
        <taxon>Streptosporangiales</taxon>
        <taxon>Streptosporangiaceae</taxon>
        <taxon>Bailinhaonella</taxon>
    </lineage>
</organism>
<comment type="caution">
    <text evidence="3">The sequence shown here is derived from an EMBL/GenBank/DDBJ whole genome shotgun (WGS) entry which is preliminary data.</text>
</comment>
<dbReference type="AlphaFoldDB" id="A0A3A4BC13"/>
<evidence type="ECO:0000256" key="1">
    <source>
        <dbReference type="ARBA" id="ARBA00004948"/>
    </source>
</evidence>
<gene>
    <name evidence="3" type="ORF">D5H75_18625</name>
</gene>
<proteinExistence type="predicted"/>
<dbReference type="SUPFAM" id="SSF48613">
    <property type="entry name" value="Heme oxygenase-like"/>
    <property type="match status" value="1"/>
</dbReference>
<keyword evidence="4" id="KW-1185">Reference proteome</keyword>
<name>A0A3A4BC13_9ACTN</name>
<evidence type="ECO:0000259" key="2">
    <source>
        <dbReference type="Pfam" id="PF03070"/>
    </source>
</evidence>
<comment type="pathway">
    <text evidence="1">Cofactor biosynthesis; thiamine diphosphate biosynthesis.</text>
</comment>
<dbReference type="RefSeq" id="WP_119927745.1">
    <property type="nucleotide sequence ID" value="NZ_QZEY01000006.1"/>
</dbReference>
<sequence>MKAEEIIEAARARTRPQPNRFLEELAAGRVTEAGLRRLAGEQYRILVSDRRSFSLLASRFPENPAGDLFLGLAAGEGRALTLLHRFAGAFGWAEPDLTAYEPHPSAQAYPAFVAQCAAYGPRSAIVTAMLTNLDEWGGYCARVAEILAGPYGLAEEAVEFFRFFSAPPPGFAAQATAVIQAGLDAGDDPAEAVRAARLLHAYETWFWDSLLEL</sequence>
<dbReference type="EMBL" id="QZEY01000006">
    <property type="protein sequence ID" value="RJL31718.1"/>
    <property type="molecule type" value="Genomic_DNA"/>
</dbReference>
<dbReference type="InterPro" id="IPR004305">
    <property type="entry name" value="Thiaminase-2/PQQC"/>
</dbReference>
<dbReference type="Proteomes" id="UP000265768">
    <property type="component" value="Unassembled WGS sequence"/>
</dbReference>
<feature type="domain" description="Thiaminase-2/PQQC" evidence="2">
    <location>
        <begin position="21"/>
        <end position="148"/>
    </location>
</feature>
<evidence type="ECO:0000313" key="4">
    <source>
        <dbReference type="Proteomes" id="UP000265768"/>
    </source>
</evidence>
<evidence type="ECO:0000313" key="3">
    <source>
        <dbReference type="EMBL" id="RJL31718.1"/>
    </source>
</evidence>
<dbReference type="OrthoDB" id="3467339at2"/>
<dbReference type="Gene3D" id="1.20.910.10">
    <property type="entry name" value="Heme oxygenase-like"/>
    <property type="match status" value="1"/>
</dbReference>
<accession>A0A3A4BC13</accession>
<dbReference type="Pfam" id="PF03070">
    <property type="entry name" value="TENA_THI-4"/>
    <property type="match status" value="1"/>
</dbReference>
<dbReference type="InterPro" id="IPR016084">
    <property type="entry name" value="Haem_Oase-like_multi-hlx"/>
</dbReference>
<reference evidence="3 4" key="1">
    <citation type="submission" date="2018-09" db="EMBL/GenBank/DDBJ databases">
        <title>YIM 75507 draft genome.</title>
        <authorList>
            <person name="Tang S."/>
            <person name="Feng Y."/>
        </authorList>
    </citation>
    <scope>NUCLEOTIDE SEQUENCE [LARGE SCALE GENOMIC DNA]</scope>
    <source>
        <strain evidence="3 4">YIM 75507</strain>
    </source>
</reference>
<protein>
    <submittedName>
        <fullName evidence="3">Transcriptional regulator</fullName>
    </submittedName>
</protein>